<gene>
    <name evidence="1" type="ORF">LCGC14_1563010</name>
</gene>
<reference evidence="1" key="1">
    <citation type="journal article" date="2015" name="Nature">
        <title>Complex archaea that bridge the gap between prokaryotes and eukaryotes.</title>
        <authorList>
            <person name="Spang A."/>
            <person name="Saw J.H."/>
            <person name="Jorgensen S.L."/>
            <person name="Zaremba-Niedzwiedzka K."/>
            <person name="Martijn J."/>
            <person name="Lind A.E."/>
            <person name="van Eijk R."/>
            <person name="Schleper C."/>
            <person name="Guy L."/>
            <person name="Ettema T.J."/>
        </authorList>
    </citation>
    <scope>NUCLEOTIDE SEQUENCE</scope>
</reference>
<name>A0A0F9J828_9ZZZZ</name>
<dbReference type="AlphaFoldDB" id="A0A0F9J828"/>
<protein>
    <submittedName>
        <fullName evidence="1">Uncharacterized protein</fullName>
    </submittedName>
</protein>
<sequence length="46" mass="5101">MAKKKAPWGPSGAALKEEYKKATGKSALYCGKLSKGFQEWRKQKQG</sequence>
<dbReference type="EMBL" id="LAZR01012094">
    <property type="protein sequence ID" value="KKM43505.1"/>
    <property type="molecule type" value="Genomic_DNA"/>
</dbReference>
<evidence type="ECO:0000313" key="1">
    <source>
        <dbReference type="EMBL" id="KKM43505.1"/>
    </source>
</evidence>
<comment type="caution">
    <text evidence="1">The sequence shown here is derived from an EMBL/GenBank/DDBJ whole genome shotgun (WGS) entry which is preliminary data.</text>
</comment>
<organism evidence="1">
    <name type="scientific">marine sediment metagenome</name>
    <dbReference type="NCBI Taxonomy" id="412755"/>
    <lineage>
        <taxon>unclassified sequences</taxon>
        <taxon>metagenomes</taxon>
        <taxon>ecological metagenomes</taxon>
    </lineage>
</organism>
<proteinExistence type="predicted"/>
<accession>A0A0F9J828</accession>